<keyword evidence="4" id="KW-0548">Nucleotidyltransferase</keyword>
<dbReference type="InterPro" id="IPR000768">
    <property type="entry name" value="ART"/>
</dbReference>
<dbReference type="Gene3D" id="1.25.40.10">
    <property type="entry name" value="Tetratricopeptide repeat domain"/>
    <property type="match status" value="4"/>
</dbReference>
<dbReference type="PANTHER" id="PTHR45641:SF19">
    <property type="entry name" value="NEPHROCYSTIN-3"/>
    <property type="match status" value="1"/>
</dbReference>
<dbReference type="Proteomes" id="UP000663877">
    <property type="component" value="Unassembled WGS sequence"/>
</dbReference>
<dbReference type="Pfam" id="PF01129">
    <property type="entry name" value="ART"/>
    <property type="match status" value="1"/>
</dbReference>
<dbReference type="SMART" id="SM00028">
    <property type="entry name" value="TPR"/>
    <property type="match status" value="11"/>
</dbReference>
<dbReference type="PANTHER" id="PTHR45641">
    <property type="entry name" value="TETRATRICOPEPTIDE REPEAT PROTEIN (AFU_ORTHOLOGUE AFUA_6G03870)"/>
    <property type="match status" value="1"/>
</dbReference>
<dbReference type="Gene3D" id="3.90.176.10">
    <property type="entry name" value="Toxin ADP-ribosyltransferase, Chain A, domain 1"/>
    <property type="match status" value="1"/>
</dbReference>
<keyword evidence="9" id="KW-0520">NAD</keyword>
<gene>
    <name evidence="10" type="ORF">BJG266_LOCUS26782</name>
    <name evidence="11" type="ORF">QVE165_LOCUS41303</name>
</gene>
<comment type="caution">
    <text evidence="11">The sequence shown here is derived from an EMBL/GenBank/DDBJ whole genome shotgun (WGS) entry which is preliminary data.</text>
</comment>
<evidence type="ECO:0000313" key="10">
    <source>
        <dbReference type="EMBL" id="CAF1198912.1"/>
    </source>
</evidence>
<dbReference type="EMBL" id="CAJNOI010000231">
    <property type="protein sequence ID" value="CAF1198912.1"/>
    <property type="molecule type" value="Genomic_DNA"/>
</dbReference>
<name>A0A815QTJ3_9BILA</name>
<evidence type="ECO:0000256" key="2">
    <source>
        <dbReference type="ARBA" id="ARBA00022676"/>
    </source>
</evidence>
<evidence type="ECO:0000256" key="4">
    <source>
        <dbReference type="ARBA" id="ARBA00022695"/>
    </source>
</evidence>
<proteinExistence type="inferred from homology"/>
<evidence type="ECO:0000256" key="6">
    <source>
        <dbReference type="ARBA" id="ARBA00022803"/>
    </source>
</evidence>
<organism evidence="11 12">
    <name type="scientific">Adineta steineri</name>
    <dbReference type="NCBI Taxonomy" id="433720"/>
    <lineage>
        <taxon>Eukaryota</taxon>
        <taxon>Metazoa</taxon>
        <taxon>Spiralia</taxon>
        <taxon>Gnathifera</taxon>
        <taxon>Rotifera</taxon>
        <taxon>Eurotatoria</taxon>
        <taxon>Bdelloidea</taxon>
        <taxon>Adinetida</taxon>
        <taxon>Adinetidae</taxon>
        <taxon>Adineta</taxon>
    </lineage>
</organism>
<dbReference type="OrthoDB" id="10132878at2759"/>
<feature type="repeat" description="TPR" evidence="8">
    <location>
        <begin position="612"/>
        <end position="645"/>
    </location>
</feature>
<dbReference type="Proteomes" id="UP000663832">
    <property type="component" value="Unassembled WGS sequence"/>
</dbReference>
<accession>A0A815QTJ3</accession>
<evidence type="ECO:0000256" key="7">
    <source>
        <dbReference type="ARBA" id="ARBA00047597"/>
    </source>
</evidence>
<evidence type="ECO:0000256" key="3">
    <source>
        <dbReference type="ARBA" id="ARBA00022679"/>
    </source>
</evidence>
<dbReference type="InterPro" id="IPR011990">
    <property type="entry name" value="TPR-like_helical_dom_sf"/>
</dbReference>
<dbReference type="GO" id="GO:0106274">
    <property type="term" value="F:NAD+-protein-arginine ADP-ribosyltransferase activity"/>
    <property type="evidence" value="ECO:0007669"/>
    <property type="project" value="UniProtKB-EC"/>
</dbReference>
<keyword evidence="9" id="KW-0521">NADP</keyword>
<dbReference type="PROSITE" id="PS51996">
    <property type="entry name" value="TR_MART"/>
    <property type="match status" value="1"/>
</dbReference>
<evidence type="ECO:0000256" key="1">
    <source>
        <dbReference type="ARBA" id="ARBA00009558"/>
    </source>
</evidence>
<dbReference type="Pfam" id="PF13424">
    <property type="entry name" value="TPR_12"/>
    <property type="match status" value="3"/>
</dbReference>
<evidence type="ECO:0000313" key="12">
    <source>
        <dbReference type="Proteomes" id="UP000663832"/>
    </source>
</evidence>
<keyword evidence="6 8" id="KW-0802">TPR repeat</keyword>
<comment type="similarity">
    <text evidence="1 9">Belongs to the Arg-specific ADP-ribosyltransferase family.</text>
</comment>
<evidence type="ECO:0000256" key="8">
    <source>
        <dbReference type="PROSITE-ProRule" id="PRU00339"/>
    </source>
</evidence>
<dbReference type="Pfam" id="PF13181">
    <property type="entry name" value="TPR_8"/>
    <property type="match status" value="1"/>
</dbReference>
<keyword evidence="2 9" id="KW-0328">Glycosyltransferase</keyword>
<sequence>MGSLCSKVSVTPLTIVNNSTPRITEYDATQVTNAPTSLDTSYDQACITNQYVSIDDRGSHINGNFILVWLDLNIRPLTLNDNIQIYITRLQTITNSIKIIHNLDDCIDFITDITDGKVFLIISGRIFQQFVSIFQELNEIDSMYLFSNENSYYRQWIQHYQKVKGVFTNIETMCNTLQHNVRQLNYNLTPISIISSSTSINANELDQSFMYSQLLKEIILDMPYTNDAKAELISFARSHYAENNAQLRIIDEFEQKYESSTAIWWYTRDCFLHWMLNKALRTQNNEMIMKMGFFLHDLHDQIQHLYLTASNNDIKTVFRGQGVTQDEFDKIKRSKGGLFSFNNFLSTSFDSQVGHLYADSARQNSQLVGILFYIEIDRTISSAPFASVEDFSYFADAESEILFSMHTVFRIVEVTEIEDRLWQVNLALTNDNDPVLIHVMECIRNTIAGNTPLHCLGNLMWYMGQYNTAEGIYEQVLNTNTNINQREICNTNMRLCYINIVKNNYEKAFLYYQKLYSICPEAFPFSDDIICQIFTNTTVTDDSEQKQLALAYRLLEAEEKASPSNHPRLVFIYCSSGVMFQSMKNYSTALSFYEKSLEISQKCLPCSHPSLAIVYNNIGSIYHIVEEYSRALSYYEKTLQIAQRSFPCDHPDWATFYHNIGLLYDTTGKYSLALMYYEKELNIHQIILPCNVSKVIKIYIKIGLIYYNMEAYSTAILSLKKGLEIAQTCLSISDMSVATIYYEIALIYQSTKEYPTALLYYGKALEILQGLFPSGHDKLAIIYSSIAAVYQLIKEYSTSLLFYKKALEIKCKLLAPDHIELTVIYNNIATVYQLMKQYSGAHLHYEKVLEICEKKLPSSYSIMYTTYINNGLLYMIRGKYSLAQSCFKNGLEAAQNSLSPTHPTLAMIYHNNGIQFLLMGQYSTALLHCEKALDICQQSRSSNYPFLESIYMNIGLAYYLLGVYSRARSYFEKTIEMHHLSISSNHPSKHVNSHELINNLQLLISSNRLQASLGKILIRTILAMKKTTHTLSSFMENRIDSSANRINIASDAPILIPMFDRELVM</sequence>
<evidence type="ECO:0000313" key="11">
    <source>
        <dbReference type="EMBL" id="CAF1466788.1"/>
    </source>
</evidence>
<dbReference type="EC" id="2.4.2.31" evidence="9"/>
<evidence type="ECO:0000256" key="5">
    <source>
        <dbReference type="ARBA" id="ARBA00022737"/>
    </source>
</evidence>
<dbReference type="PROSITE" id="PS50005">
    <property type="entry name" value="TPR"/>
    <property type="match status" value="4"/>
</dbReference>
<evidence type="ECO:0000256" key="9">
    <source>
        <dbReference type="RuleBase" id="RU361228"/>
    </source>
</evidence>
<feature type="repeat" description="TPR" evidence="8">
    <location>
        <begin position="738"/>
        <end position="771"/>
    </location>
</feature>
<dbReference type="AlphaFoldDB" id="A0A815QTJ3"/>
<keyword evidence="3 9" id="KW-0808">Transferase</keyword>
<dbReference type="GO" id="GO:0016779">
    <property type="term" value="F:nucleotidyltransferase activity"/>
    <property type="evidence" value="ECO:0007669"/>
    <property type="project" value="UniProtKB-KW"/>
</dbReference>
<keyword evidence="12" id="KW-1185">Reference proteome</keyword>
<feature type="repeat" description="TPR" evidence="8">
    <location>
        <begin position="948"/>
        <end position="981"/>
    </location>
</feature>
<reference evidence="11" key="1">
    <citation type="submission" date="2021-02" db="EMBL/GenBank/DDBJ databases">
        <authorList>
            <person name="Nowell W R."/>
        </authorList>
    </citation>
    <scope>NUCLEOTIDE SEQUENCE</scope>
</reference>
<dbReference type="EMBL" id="CAJNOM010000490">
    <property type="protein sequence ID" value="CAF1466788.1"/>
    <property type="molecule type" value="Genomic_DNA"/>
</dbReference>
<keyword evidence="5" id="KW-0677">Repeat</keyword>
<comment type="catalytic activity">
    <reaction evidence="7 9">
        <text>L-arginyl-[protein] + NAD(+) = N(omega)-(ADP-D-ribosyl)-L-arginyl-[protein] + nicotinamide + H(+)</text>
        <dbReference type="Rhea" id="RHEA:19149"/>
        <dbReference type="Rhea" id="RHEA-COMP:10532"/>
        <dbReference type="Rhea" id="RHEA-COMP:15087"/>
        <dbReference type="ChEBI" id="CHEBI:15378"/>
        <dbReference type="ChEBI" id="CHEBI:17154"/>
        <dbReference type="ChEBI" id="CHEBI:29965"/>
        <dbReference type="ChEBI" id="CHEBI:57540"/>
        <dbReference type="ChEBI" id="CHEBI:142554"/>
        <dbReference type="EC" id="2.4.2.31"/>
    </reaction>
</comment>
<feature type="repeat" description="TPR" evidence="8">
    <location>
        <begin position="654"/>
        <end position="687"/>
    </location>
</feature>
<dbReference type="SUPFAM" id="SSF48452">
    <property type="entry name" value="TPR-like"/>
    <property type="match status" value="3"/>
</dbReference>
<dbReference type="InterPro" id="IPR019734">
    <property type="entry name" value="TPR_rpt"/>
</dbReference>
<dbReference type="SUPFAM" id="SSF56399">
    <property type="entry name" value="ADP-ribosylation"/>
    <property type="match status" value="1"/>
</dbReference>
<protein>
    <recommendedName>
        <fullName evidence="9">NAD(P)(+)--arginine ADP-ribosyltransferase</fullName>
        <ecNumber evidence="9">2.4.2.31</ecNumber>
    </recommendedName>
    <alternativeName>
        <fullName evidence="9">Mono(ADP-ribosyl)transferase</fullName>
    </alternativeName>
</protein>
<dbReference type="Pfam" id="PF13374">
    <property type="entry name" value="TPR_10"/>
    <property type="match status" value="1"/>
</dbReference>